<name>A0ABU7Z618_9MICO</name>
<keyword evidence="5" id="KW-1185">Reference proteome</keyword>
<dbReference type="Pfam" id="PF03109">
    <property type="entry name" value="ABC1"/>
    <property type="match status" value="1"/>
</dbReference>
<evidence type="ECO:0000256" key="2">
    <source>
        <dbReference type="SAM" id="Phobius"/>
    </source>
</evidence>
<evidence type="ECO:0000313" key="4">
    <source>
        <dbReference type="EMBL" id="MEG3614720.1"/>
    </source>
</evidence>
<evidence type="ECO:0000256" key="1">
    <source>
        <dbReference type="ARBA" id="ARBA00009670"/>
    </source>
</evidence>
<dbReference type="InterPro" id="IPR000719">
    <property type="entry name" value="Prot_kinase_dom"/>
</dbReference>
<feature type="transmembrane region" description="Helical" evidence="2">
    <location>
        <begin position="69"/>
        <end position="94"/>
    </location>
</feature>
<feature type="transmembrane region" description="Helical" evidence="2">
    <location>
        <begin position="638"/>
        <end position="662"/>
    </location>
</feature>
<dbReference type="InterPro" id="IPR011009">
    <property type="entry name" value="Kinase-like_dom_sf"/>
</dbReference>
<organism evidence="4 5">
    <name type="scientific">Isoptericola haloaureus</name>
    <dbReference type="NCBI Taxonomy" id="1542902"/>
    <lineage>
        <taxon>Bacteria</taxon>
        <taxon>Bacillati</taxon>
        <taxon>Actinomycetota</taxon>
        <taxon>Actinomycetes</taxon>
        <taxon>Micrococcales</taxon>
        <taxon>Promicromonosporaceae</taxon>
        <taxon>Isoptericola</taxon>
    </lineage>
</organism>
<dbReference type="CDD" id="cd05121">
    <property type="entry name" value="ABC1_ADCK3-like"/>
    <property type="match status" value="1"/>
</dbReference>
<feature type="domain" description="Protein kinase" evidence="3">
    <location>
        <begin position="227"/>
        <end position="565"/>
    </location>
</feature>
<reference evidence="4" key="2">
    <citation type="submission" date="2024-02" db="EMBL/GenBank/DDBJ databases">
        <authorList>
            <person name="Prathaban M."/>
            <person name="Mythili R."/>
            <person name="Sharmila Devi N."/>
            <person name="Sobanaa M."/>
            <person name="Prathiviraj R."/>
            <person name="Selvin J."/>
        </authorList>
    </citation>
    <scope>NUCLEOTIDE SEQUENCE</scope>
    <source>
        <strain evidence="4">MP1014</strain>
    </source>
</reference>
<accession>A0ABU7Z618</accession>
<comment type="similarity">
    <text evidence="1">Belongs to the protein kinase superfamily. ADCK protein kinase family.</text>
</comment>
<reference evidence="4" key="1">
    <citation type="journal article" date="2024" name="Antonie Van Leeuwenhoek">
        <title>Isoptericola haloaureus sp. nov., a dimorphic actinobacterium isolated from mangrove sediments of southeast India, implicating biosaline agricultural significance through nitrogen fixation and salt tolerance genes.</title>
        <authorList>
            <person name="Prathaban M."/>
            <person name="Prathiviraj R."/>
            <person name="Ravichandran M."/>
            <person name="Natarajan S.D."/>
            <person name="Sobanaa M."/>
            <person name="Hari Krishna Kumar S."/>
            <person name="Chandrasekar V."/>
            <person name="Selvin J."/>
        </authorList>
    </citation>
    <scope>NUCLEOTIDE SEQUENCE</scope>
    <source>
        <strain evidence="4">MP1014</strain>
    </source>
</reference>
<dbReference type="Proteomes" id="UP001310387">
    <property type="component" value="Unassembled WGS sequence"/>
</dbReference>
<dbReference type="PANTHER" id="PTHR10566:SF113">
    <property type="entry name" value="PROTEIN ACTIVITY OF BC1 COMPLEX KINASE 7, CHLOROPLASTIC"/>
    <property type="match status" value="1"/>
</dbReference>
<feature type="transmembrane region" description="Helical" evidence="2">
    <location>
        <begin position="607"/>
        <end position="626"/>
    </location>
</feature>
<dbReference type="EMBL" id="JBAGLP010000116">
    <property type="protein sequence ID" value="MEG3614720.1"/>
    <property type="molecule type" value="Genomic_DNA"/>
</dbReference>
<proteinExistence type="inferred from homology"/>
<evidence type="ECO:0000313" key="5">
    <source>
        <dbReference type="Proteomes" id="UP001310387"/>
    </source>
</evidence>
<keyword evidence="2" id="KW-0812">Transmembrane</keyword>
<protein>
    <submittedName>
        <fullName evidence="4">AarF/UbiB family protein</fullName>
    </submittedName>
</protein>
<dbReference type="Gene3D" id="1.10.510.10">
    <property type="entry name" value="Transferase(Phosphotransferase) domain 1"/>
    <property type="match status" value="1"/>
</dbReference>
<keyword evidence="2" id="KW-1133">Transmembrane helix</keyword>
<keyword evidence="2" id="KW-0472">Membrane</keyword>
<gene>
    <name evidence="4" type="ORF">V5O49_06240</name>
</gene>
<sequence length="666" mass="70640">MSWLSGLFALVVTLASGLLLAAAARRTLDAPVGWMRSIATTLVVFGLGSALLETGTDALAVDITSTGSALGLGLLLLVAWAWMFAVALGVLLVLEVLVPTGRLPTPLQALRGLREGRQESRRYAQVVAILVRRGLGGFLRRGADGETERSAGALAAHARSLRLALSDAGVTYVKFGQMLSSRRDLVPDVVADELTQLQARVPPESWETVRAAVDDALGRPLEEAFARFDRTPLASASVGQVHTARLLDGREVVVKVLRPGARAQVEVDLRILGRLARRLERDTQWARSLGVVGLVAGFAASLSEELDYTVELGNTLNLDRALAATSGGVDPRVQLPVMHPELSGPTLLVMDRMEGVPLGEAADVLAELDAEERRHMADSLLGSAMRQLVVTGVFHADLHPGNILVRPDGTLGLLDLGAVGRMDESERMALGAFLLAVQGDDSIAALDALRELLDQPGHLDARDVERRLGAIIVRFRHGTGPSGSGDLFGTMISLFADAGMTVPPGPASALRTMASLEGALALVAPGYDLVAAAQEIGAPLLKSTMGPRAVRDRVTRQLAGMAPSLQRLPRRLTQVVEDLQDGNLTVTVRSFAHPEDRTFLTSLVQQLVTAVIAAASLVGAVLMIVSPTGPMLMPGIDLYWVLGAGLAFVGTLLSVRVLVFALRARR</sequence>
<dbReference type="InterPro" id="IPR050154">
    <property type="entry name" value="UbiB_kinase"/>
</dbReference>
<dbReference type="PANTHER" id="PTHR10566">
    <property type="entry name" value="CHAPERONE-ACTIVITY OF BC1 COMPLEX CABC1 -RELATED"/>
    <property type="match status" value="1"/>
</dbReference>
<comment type="caution">
    <text evidence="4">The sequence shown here is derived from an EMBL/GenBank/DDBJ whole genome shotgun (WGS) entry which is preliminary data.</text>
</comment>
<dbReference type="RefSeq" id="WP_332901478.1">
    <property type="nucleotide sequence ID" value="NZ_JBAGLP010000116.1"/>
</dbReference>
<evidence type="ECO:0000259" key="3">
    <source>
        <dbReference type="PROSITE" id="PS50011"/>
    </source>
</evidence>
<dbReference type="PROSITE" id="PS50011">
    <property type="entry name" value="PROTEIN_KINASE_DOM"/>
    <property type="match status" value="1"/>
</dbReference>
<dbReference type="SUPFAM" id="SSF56112">
    <property type="entry name" value="Protein kinase-like (PK-like)"/>
    <property type="match status" value="1"/>
</dbReference>
<dbReference type="InterPro" id="IPR004147">
    <property type="entry name" value="ABC1_dom"/>
</dbReference>